<evidence type="ECO:0000256" key="3">
    <source>
        <dbReference type="ARBA" id="ARBA00022801"/>
    </source>
</evidence>
<keyword evidence="3" id="KW-0378">Hydrolase</keyword>
<evidence type="ECO:0000256" key="8">
    <source>
        <dbReference type="PIRSR" id="PIRSR600101-2"/>
    </source>
</evidence>
<dbReference type="PANTHER" id="PTHR11686">
    <property type="entry name" value="GAMMA GLUTAMYL TRANSPEPTIDASE"/>
    <property type="match status" value="1"/>
</dbReference>
<proteinExistence type="predicted"/>
<keyword evidence="4" id="KW-0325">Glycoprotein</keyword>
<gene>
    <name evidence="10" type="ORF">M513_07140</name>
</gene>
<dbReference type="GO" id="GO:0036374">
    <property type="term" value="F:glutathione hydrolase activity"/>
    <property type="evidence" value="ECO:0007669"/>
    <property type="project" value="InterPro"/>
</dbReference>
<feature type="binding site" evidence="8">
    <location>
        <position position="465"/>
    </location>
    <ligand>
        <name>L-glutamate</name>
        <dbReference type="ChEBI" id="CHEBI:29985"/>
    </ligand>
</feature>
<keyword evidence="6" id="KW-0800">Toxin</keyword>
<feature type="transmembrane region" description="Helical" evidence="9">
    <location>
        <begin position="26"/>
        <end position="48"/>
    </location>
</feature>
<evidence type="ECO:0000256" key="6">
    <source>
        <dbReference type="ARBA" id="ARBA00084097"/>
    </source>
</evidence>
<dbReference type="GO" id="GO:0006751">
    <property type="term" value="P:glutathione catabolic process"/>
    <property type="evidence" value="ECO:0007669"/>
    <property type="project" value="InterPro"/>
</dbReference>
<protein>
    <recommendedName>
        <fullName evidence="12">Gamma-glutamyltransferase</fullName>
    </recommendedName>
</protein>
<dbReference type="InterPro" id="IPR029055">
    <property type="entry name" value="Ntn_hydrolases_N"/>
</dbReference>
<keyword evidence="9" id="KW-0812">Transmembrane</keyword>
<keyword evidence="9" id="KW-0472">Membrane</keyword>
<dbReference type="InterPro" id="IPR043138">
    <property type="entry name" value="GGT_lsub"/>
</dbReference>
<feature type="binding site" evidence="8">
    <location>
        <begin position="493"/>
        <end position="494"/>
    </location>
    <ligand>
        <name>L-glutamate</name>
        <dbReference type="ChEBI" id="CHEBI:29985"/>
    </ligand>
</feature>
<keyword evidence="6" id="KW-1199">Hemostasis impairing toxin</keyword>
<dbReference type="InterPro" id="IPR000101">
    <property type="entry name" value="GGT_peptidase"/>
</dbReference>
<keyword evidence="9" id="KW-1133">Transmembrane helix</keyword>
<dbReference type="Pfam" id="PF01019">
    <property type="entry name" value="G_glu_transpept"/>
    <property type="match status" value="1"/>
</dbReference>
<reference evidence="10 11" key="1">
    <citation type="journal article" date="2014" name="Nat. Genet.">
        <title>Genome and transcriptome of the porcine whipworm Trichuris suis.</title>
        <authorList>
            <person name="Jex A.R."/>
            <person name="Nejsum P."/>
            <person name="Schwarz E.M."/>
            <person name="Hu L."/>
            <person name="Young N.D."/>
            <person name="Hall R.S."/>
            <person name="Korhonen P.K."/>
            <person name="Liao S."/>
            <person name="Thamsborg S."/>
            <person name="Xia J."/>
            <person name="Xu P."/>
            <person name="Wang S."/>
            <person name="Scheerlinck J.P."/>
            <person name="Hofmann A."/>
            <person name="Sternberg P.W."/>
            <person name="Wang J."/>
            <person name="Gasser R.B."/>
        </authorList>
    </citation>
    <scope>NUCLEOTIDE SEQUENCE [LARGE SCALE GENOMIC DNA]</scope>
    <source>
        <strain evidence="10">DCEP-RM93M</strain>
    </source>
</reference>
<dbReference type="PANTHER" id="PTHR11686:SF9">
    <property type="entry name" value="RE13973P"/>
    <property type="match status" value="1"/>
</dbReference>
<keyword evidence="2" id="KW-0808">Transferase</keyword>
<feature type="binding site" evidence="8">
    <location>
        <position position="517"/>
    </location>
    <ligand>
        <name>L-glutamate</name>
        <dbReference type="ChEBI" id="CHEBI:29985"/>
    </ligand>
</feature>
<evidence type="ECO:0000313" key="10">
    <source>
        <dbReference type="EMBL" id="KFD52008.1"/>
    </source>
</evidence>
<dbReference type="InterPro" id="IPR043137">
    <property type="entry name" value="GGT_ssub_C"/>
</dbReference>
<organism evidence="10 11">
    <name type="scientific">Trichuris suis</name>
    <name type="common">pig whipworm</name>
    <dbReference type="NCBI Taxonomy" id="68888"/>
    <lineage>
        <taxon>Eukaryota</taxon>
        <taxon>Metazoa</taxon>
        <taxon>Ecdysozoa</taxon>
        <taxon>Nematoda</taxon>
        <taxon>Enoplea</taxon>
        <taxon>Dorylaimia</taxon>
        <taxon>Trichinellida</taxon>
        <taxon>Trichuridae</taxon>
        <taxon>Trichuris</taxon>
    </lineage>
</organism>
<dbReference type="SUPFAM" id="SSF56235">
    <property type="entry name" value="N-terminal nucleophile aminohydrolases (Ntn hydrolases)"/>
    <property type="match status" value="1"/>
</dbReference>
<feature type="binding site" evidence="8">
    <location>
        <position position="141"/>
    </location>
    <ligand>
        <name>L-glutamate</name>
        <dbReference type="ChEBI" id="CHEBI:29985"/>
    </ligand>
</feature>
<keyword evidence="1" id="KW-0645">Protease</keyword>
<dbReference type="EMBL" id="KL363233">
    <property type="protein sequence ID" value="KFD52008.1"/>
    <property type="molecule type" value="Genomic_DNA"/>
</dbReference>
<feature type="active site" description="Nucleophile" evidence="7">
    <location>
        <position position="423"/>
    </location>
</feature>
<feature type="binding site" evidence="8">
    <location>
        <begin position="441"/>
        <end position="443"/>
    </location>
    <ligand>
        <name>L-glutamate</name>
        <dbReference type="ChEBI" id="CHEBI:29985"/>
    </ligand>
</feature>
<keyword evidence="6" id="KW-1202">Platelet aggregation activating toxin</keyword>
<evidence type="ECO:0000313" key="11">
    <source>
        <dbReference type="Proteomes" id="UP000030764"/>
    </source>
</evidence>
<dbReference type="FunFam" id="3.60.20.40:FF:000001">
    <property type="entry name" value="Gamma-glutamyltranspeptidase 1"/>
    <property type="match status" value="1"/>
</dbReference>
<evidence type="ECO:0000256" key="1">
    <source>
        <dbReference type="ARBA" id="ARBA00022670"/>
    </source>
</evidence>
<name>A0A085M462_9BILA</name>
<evidence type="ECO:0000256" key="4">
    <source>
        <dbReference type="ARBA" id="ARBA00023180"/>
    </source>
</evidence>
<dbReference type="Gene3D" id="1.10.246.130">
    <property type="match status" value="1"/>
</dbReference>
<evidence type="ECO:0000256" key="2">
    <source>
        <dbReference type="ARBA" id="ARBA00022679"/>
    </source>
</evidence>
<dbReference type="FunFam" id="1.10.246.130:FF:000005">
    <property type="entry name" value="Gamma-glutamyltranspeptidase 1, putative"/>
    <property type="match status" value="1"/>
</dbReference>
<dbReference type="Gene3D" id="3.60.20.40">
    <property type="match status" value="1"/>
</dbReference>
<dbReference type="PRINTS" id="PR01210">
    <property type="entry name" value="GGTRANSPTASE"/>
</dbReference>
<evidence type="ECO:0000256" key="9">
    <source>
        <dbReference type="SAM" id="Phobius"/>
    </source>
</evidence>
<dbReference type="GO" id="GO:0005886">
    <property type="term" value="C:plasma membrane"/>
    <property type="evidence" value="ECO:0007669"/>
    <property type="project" value="TreeGrafter"/>
</dbReference>
<dbReference type="NCBIfam" id="TIGR00066">
    <property type="entry name" value="g_glut_trans"/>
    <property type="match status" value="1"/>
</dbReference>
<dbReference type="GO" id="GO:0006508">
    <property type="term" value="P:proteolysis"/>
    <property type="evidence" value="ECO:0007669"/>
    <property type="project" value="UniProtKB-KW"/>
</dbReference>
<keyword evidence="11" id="KW-1185">Reference proteome</keyword>
<evidence type="ECO:0000256" key="5">
    <source>
        <dbReference type="ARBA" id="ARBA00023315"/>
    </source>
</evidence>
<dbReference type="AlphaFoldDB" id="A0A085M462"/>
<keyword evidence="5" id="KW-0012">Acyltransferase</keyword>
<accession>A0A085M462</accession>
<evidence type="ECO:0000256" key="7">
    <source>
        <dbReference type="PIRSR" id="PIRSR600101-1"/>
    </source>
</evidence>
<evidence type="ECO:0008006" key="12">
    <source>
        <dbReference type="Google" id="ProtNLM"/>
    </source>
</evidence>
<dbReference type="Proteomes" id="UP000030764">
    <property type="component" value="Unassembled WGS sequence"/>
</dbReference>
<dbReference type="GO" id="GO:0016746">
    <property type="term" value="F:acyltransferase activity"/>
    <property type="evidence" value="ECO:0007669"/>
    <property type="project" value="UniProtKB-KW"/>
</dbReference>
<sequence>MVDSAQKYSADVHRRKSLCTLNKKQALSIGSCAIVFIILCVVLLLLLLNGRSEQEANEFKWPSPSKSIEGVYKHAAVAADNGICSEIGRNILLKGGNAVDSAVATTICIGVFDAHSSGIGGGHFSVIYLRKQRRCVAIDAREMAPSASYKDMFVNDSKSSIFGRGKSIAVPGELHGLWVAYKKYGGKLPWRDLLMPTAEICRTGILVSQALAEKLQMNEPYIVAADSQLRIFINPKTGRLYQAGEVMYRPELAQLLQDLAEATDPVQLFYNSSKTKEMVEEMKEYGGIITEEDMRSYVSKAIPPVEVPISDGIMACGPPPPSSAAIAMAILSIMSGYNLTAAKDMANAEAEALTYHRFIEAMKFSYAAHSKLGDPNFKPEIFSTVERVLSKDFSEEVRRKINAKAHPTDFYGEAFAPKSTHGTAHLGVLDSEGNAVALTSTINLYFGSKMRSLKYDVIWNDGMDDFSTPGLKNYFEYPPLLNNFIMPGKRPLSSMTPMVIYDKVSGDVRLVVGAAGGSRIITTTAYITMRSLWLNETIKQAMDAPRLHNQLIPEHSYYEELFPQGFVKSLEKRAQNMRSIGIVTAATGIQVTKSGEILANSDWRKPGGYPAGY</sequence>